<protein>
    <recommendedName>
        <fullName evidence="14">Ion transport domain-containing protein</fullName>
    </recommendedName>
</protein>
<keyword evidence="11" id="KW-0407">Ion channel</keyword>
<feature type="compositionally biased region" description="Acidic residues" evidence="12">
    <location>
        <begin position="74"/>
        <end position="86"/>
    </location>
</feature>
<feature type="domain" description="Ion transport" evidence="14">
    <location>
        <begin position="164"/>
        <end position="336"/>
    </location>
</feature>
<dbReference type="AlphaFoldDB" id="A0A5A8CSR4"/>
<dbReference type="PANTHER" id="PTHR11537:SF254">
    <property type="entry name" value="POTASSIUM VOLTAGE-GATED CHANNEL PROTEIN SHAB"/>
    <property type="match status" value="1"/>
</dbReference>
<dbReference type="Gene3D" id="1.10.287.70">
    <property type="match status" value="1"/>
</dbReference>
<evidence type="ECO:0000256" key="1">
    <source>
        <dbReference type="ARBA" id="ARBA00004141"/>
    </source>
</evidence>
<dbReference type="InterPro" id="IPR028325">
    <property type="entry name" value="VG_K_chnl"/>
</dbReference>
<dbReference type="EMBL" id="VLTN01000008">
    <property type="protein sequence ID" value="KAA0155220.1"/>
    <property type="molecule type" value="Genomic_DNA"/>
</dbReference>
<dbReference type="Pfam" id="PF00520">
    <property type="entry name" value="Ion_trans"/>
    <property type="match status" value="1"/>
</dbReference>
<name>A0A5A8CSR4_CAFRO</name>
<dbReference type="SUPFAM" id="SSF81324">
    <property type="entry name" value="Voltage-gated potassium channels"/>
    <property type="match status" value="1"/>
</dbReference>
<keyword evidence="2" id="KW-0813">Transport</keyword>
<feature type="compositionally biased region" description="Basic and acidic residues" evidence="12">
    <location>
        <begin position="660"/>
        <end position="670"/>
    </location>
</feature>
<feature type="compositionally biased region" description="Pro residues" evidence="12">
    <location>
        <begin position="715"/>
        <end position="724"/>
    </location>
</feature>
<evidence type="ECO:0000256" key="9">
    <source>
        <dbReference type="ARBA" id="ARBA00023065"/>
    </source>
</evidence>
<evidence type="ECO:0000256" key="6">
    <source>
        <dbReference type="ARBA" id="ARBA00022882"/>
    </source>
</evidence>
<evidence type="ECO:0000256" key="12">
    <source>
        <dbReference type="SAM" id="MobiDB-lite"/>
    </source>
</evidence>
<keyword evidence="5" id="KW-0631">Potassium channel</keyword>
<dbReference type="GO" id="GO:0001508">
    <property type="term" value="P:action potential"/>
    <property type="evidence" value="ECO:0007669"/>
    <property type="project" value="TreeGrafter"/>
</dbReference>
<feature type="transmembrane region" description="Helical" evidence="13">
    <location>
        <begin position="306"/>
        <end position="327"/>
    </location>
</feature>
<keyword evidence="8 13" id="KW-1133">Transmembrane helix</keyword>
<comment type="subcellular location">
    <subcellularLocation>
        <location evidence="1">Membrane</location>
        <topology evidence="1">Multi-pass membrane protein</topology>
    </subcellularLocation>
</comment>
<dbReference type="GO" id="GO:0005249">
    <property type="term" value="F:voltage-gated potassium channel activity"/>
    <property type="evidence" value="ECO:0007669"/>
    <property type="project" value="InterPro"/>
</dbReference>
<keyword evidence="3" id="KW-0633">Potassium transport</keyword>
<feature type="compositionally biased region" description="Basic and acidic residues" evidence="12">
    <location>
        <begin position="747"/>
        <end position="757"/>
    </location>
</feature>
<evidence type="ECO:0000256" key="3">
    <source>
        <dbReference type="ARBA" id="ARBA00022538"/>
    </source>
</evidence>
<dbReference type="InterPro" id="IPR027359">
    <property type="entry name" value="Volt_channel_dom_sf"/>
</dbReference>
<feature type="transmembrane region" description="Helical" evidence="13">
    <location>
        <begin position="275"/>
        <end position="294"/>
    </location>
</feature>
<keyword evidence="16" id="KW-1185">Reference proteome</keyword>
<feature type="compositionally biased region" description="Low complexity" evidence="12">
    <location>
        <begin position="111"/>
        <end position="127"/>
    </location>
</feature>
<dbReference type="Gene3D" id="1.20.120.350">
    <property type="entry name" value="Voltage-gated potassium channels. Chain C"/>
    <property type="match status" value="1"/>
</dbReference>
<evidence type="ECO:0000256" key="7">
    <source>
        <dbReference type="ARBA" id="ARBA00022958"/>
    </source>
</evidence>
<evidence type="ECO:0000256" key="8">
    <source>
        <dbReference type="ARBA" id="ARBA00022989"/>
    </source>
</evidence>
<evidence type="ECO:0000256" key="13">
    <source>
        <dbReference type="SAM" id="Phobius"/>
    </source>
</evidence>
<feature type="compositionally biased region" description="Low complexity" evidence="12">
    <location>
        <begin position="704"/>
        <end position="714"/>
    </location>
</feature>
<organism evidence="15 16">
    <name type="scientific">Cafeteria roenbergensis</name>
    <name type="common">Marine flagellate</name>
    <dbReference type="NCBI Taxonomy" id="33653"/>
    <lineage>
        <taxon>Eukaryota</taxon>
        <taxon>Sar</taxon>
        <taxon>Stramenopiles</taxon>
        <taxon>Bigyra</taxon>
        <taxon>Opalozoa</taxon>
        <taxon>Bicosoecida</taxon>
        <taxon>Cafeteriaceae</taxon>
        <taxon>Cafeteria</taxon>
    </lineage>
</organism>
<evidence type="ECO:0000313" key="15">
    <source>
        <dbReference type="EMBL" id="KAA0155220.1"/>
    </source>
</evidence>
<feature type="region of interest" description="Disordered" evidence="12">
    <location>
        <begin position="74"/>
        <end position="129"/>
    </location>
</feature>
<keyword evidence="7" id="KW-0630">Potassium</keyword>
<keyword evidence="4 13" id="KW-0812">Transmembrane</keyword>
<feature type="region of interest" description="Disordered" evidence="12">
    <location>
        <begin position="532"/>
        <end position="762"/>
    </location>
</feature>
<dbReference type="GO" id="GO:0008076">
    <property type="term" value="C:voltage-gated potassium channel complex"/>
    <property type="evidence" value="ECO:0007669"/>
    <property type="project" value="InterPro"/>
</dbReference>
<evidence type="ECO:0000259" key="14">
    <source>
        <dbReference type="Pfam" id="PF00520"/>
    </source>
</evidence>
<gene>
    <name evidence="15" type="ORF">FNF29_01970</name>
</gene>
<dbReference type="InterPro" id="IPR005821">
    <property type="entry name" value="Ion_trans_dom"/>
</dbReference>
<dbReference type="PANTHER" id="PTHR11537">
    <property type="entry name" value="VOLTAGE-GATED POTASSIUM CHANNEL"/>
    <property type="match status" value="1"/>
</dbReference>
<feature type="region of interest" description="Disordered" evidence="12">
    <location>
        <begin position="418"/>
        <end position="520"/>
    </location>
</feature>
<evidence type="ECO:0000256" key="5">
    <source>
        <dbReference type="ARBA" id="ARBA00022826"/>
    </source>
</evidence>
<keyword evidence="6" id="KW-0851">Voltage-gated channel</keyword>
<dbReference type="Proteomes" id="UP000323011">
    <property type="component" value="Unassembled WGS sequence"/>
</dbReference>
<sequence>MVAIIVSIVIMCIDSTRESREARIRGAKTPVLDALEAVAVGLFTVEFFGRLLTVTSAPLSDQYSAEVFGSTDDELDDAFAGDDDPGYADGAGTASDASRSEATGAGGGGFPADSSAPAQATAAGSQSRAGAKAPANAAVQSVMGGEGGPKASPLVAHSSASVGAIAPFYTELVVMAVDPDQTSGNGVALSVLRVLRVARVLRVLKLGRRSSGFAIISKALAKSAYALFLTFFFVFLGIVLFGAIMFYSESGEFDQASGLWLRPDTTGTGVEESPFSSIMAAFWFCIVTASTTGYGDLVPTGLIGKVVASCLQIAGIIVLALPISIIGSNFTTVYREFEGLRGWMRMGYSKEQAKQLVLAGHFPEDVAPGAIAAAEGEYDGGHVHQGALGLAYDGYPAIAASPSVGSWSQPLSPFPGHPFELVKQSNQADSWEQADGAMSAASSGRRDFWESQPVSVQSEGAQFMQPGACISERSDDDDDEDAASRGELASGQVSRRQRAGAAGEEPAQSGWDTGSHNLPAPTATLATISEAASSPSGLESLGRGPASGDGSTAGSAKGSPGTSEPHDDAMADSDEEPGSEGLGQATTRPESPQRGPPAPTEASPGSGGDITQVSDVTDLDSLSSHDGASVRSSGSRATPQAPRRAEASSLHNRKTSLPEIDTRDADERGPRAGPWCEPSVATPGASSEGLAPRRYSLLSGFSVPRAGPRARPQGRLPPPPPASPSPRLRSGTEFPSMNFSGQAGKGPSERHRSRASDSADSPSIAELLARISSQEAQLQEMHATLRSVLAAVRRG</sequence>
<keyword evidence="9" id="KW-0406">Ion transport</keyword>
<evidence type="ECO:0000256" key="11">
    <source>
        <dbReference type="ARBA" id="ARBA00023303"/>
    </source>
</evidence>
<reference evidence="15 16" key="1">
    <citation type="submission" date="2019-07" db="EMBL/GenBank/DDBJ databases">
        <title>Genomes of Cafeteria roenbergensis.</title>
        <authorList>
            <person name="Fischer M.G."/>
            <person name="Hackl T."/>
            <person name="Roman M."/>
        </authorList>
    </citation>
    <scope>NUCLEOTIDE SEQUENCE [LARGE SCALE GENOMIC DNA]</scope>
    <source>
        <strain evidence="15 16">BVI</strain>
    </source>
</reference>
<evidence type="ECO:0000256" key="4">
    <source>
        <dbReference type="ARBA" id="ARBA00022692"/>
    </source>
</evidence>
<proteinExistence type="predicted"/>
<evidence type="ECO:0000256" key="2">
    <source>
        <dbReference type="ARBA" id="ARBA00022448"/>
    </source>
</evidence>
<keyword evidence="10 13" id="KW-0472">Membrane</keyword>
<comment type="caution">
    <text evidence="15">The sequence shown here is derived from an EMBL/GenBank/DDBJ whole genome shotgun (WGS) entry which is preliminary data.</text>
</comment>
<accession>A0A5A8CSR4</accession>
<evidence type="ECO:0000256" key="10">
    <source>
        <dbReference type="ARBA" id="ARBA00023136"/>
    </source>
</evidence>
<feature type="compositionally biased region" description="Low complexity" evidence="12">
    <location>
        <begin position="613"/>
        <end position="626"/>
    </location>
</feature>
<evidence type="ECO:0000313" key="16">
    <source>
        <dbReference type="Proteomes" id="UP000323011"/>
    </source>
</evidence>
<feature type="transmembrane region" description="Helical" evidence="13">
    <location>
        <begin position="225"/>
        <end position="247"/>
    </location>
</feature>